<accession>A0A6C0M0K6</accession>
<feature type="domain" description="DUF5899" evidence="1">
    <location>
        <begin position="123"/>
        <end position="254"/>
    </location>
</feature>
<reference evidence="2" key="1">
    <citation type="journal article" date="2020" name="Nature">
        <title>Giant virus diversity and host interactions through global metagenomics.</title>
        <authorList>
            <person name="Schulz F."/>
            <person name="Roux S."/>
            <person name="Paez-Espino D."/>
            <person name="Jungbluth S."/>
            <person name="Walsh D.A."/>
            <person name="Denef V.J."/>
            <person name="McMahon K.D."/>
            <person name="Konstantinidis K.T."/>
            <person name="Eloe-Fadrosh E.A."/>
            <person name="Kyrpides N.C."/>
            <person name="Woyke T."/>
        </authorList>
    </citation>
    <scope>NUCLEOTIDE SEQUENCE</scope>
    <source>
        <strain evidence="2">GVMAG-S-1035231-58</strain>
    </source>
</reference>
<dbReference type="InterPro" id="IPR045418">
    <property type="entry name" value="P2_DUF5899"/>
</dbReference>
<dbReference type="EMBL" id="MN740639">
    <property type="protein sequence ID" value="QHU36559.1"/>
    <property type="molecule type" value="Genomic_DNA"/>
</dbReference>
<organism evidence="2">
    <name type="scientific">viral metagenome</name>
    <dbReference type="NCBI Taxonomy" id="1070528"/>
    <lineage>
        <taxon>unclassified sequences</taxon>
        <taxon>metagenomes</taxon>
        <taxon>organismal metagenomes</taxon>
    </lineage>
</organism>
<proteinExistence type="predicted"/>
<evidence type="ECO:0000313" key="2">
    <source>
        <dbReference type="EMBL" id="QHU36559.1"/>
    </source>
</evidence>
<protein>
    <recommendedName>
        <fullName evidence="1">DUF5899 domain-containing protein</fullName>
    </recommendedName>
</protein>
<dbReference type="Pfam" id="PF19251">
    <property type="entry name" value="DUF5899"/>
    <property type="match status" value="1"/>
</dbReference>
<name>A0A6C0M0K6_9ZZZZ</name>
<dbReference type="AlphaFoldDB" id="A0A6C0M0K6"/>
<sequence>MEVVLLLGLASLGYALAQREAKEQEEKPAKKDAKVTWMEPERFDSDQVELENADTGHSNMVPFFGAHVTQSTYSGATSSLLDKYTGQGKDTFFHKDETPAFFAPETGNGNPFGVQIETDFEQSRQVSSMRMNNVFPVERVQVGPGVNDGYTNLPSGGYQQFTAAQEYALPPTTDELRVKSKPKLTYEGEVVPGAHYVTEMGIQAPVKKNRPDRFAITGLERANTTTGQQVASGIYPTQVMKLQNRESTSTQFTGGPQSANTYLNYIRAFTEPFEEFMKLTVEGRPTPGGMVGGMGIQAGPESINVATHRNEHIFDNVRTFETPMLTVGGQPTVAGQQGVVQYTEPLKQDIYARDVGTSGLLDAFKSNPYTQSLQSI</sequence>
<evidence type="ECO:0000259" key="1">
    <source>
        <dbReference type="Pfam" id="PF19251"/>
    </source>
</evidence>